<organism evidence="2 3">
    <name type="scientific">Streptomyces canus</name>
    <dbReference type="NCBI Taxonomy" id="58343"/>
    <lineage>
        <taxon>Bacteria</taxon>
        <taxon>Bacillati</taxon>
        <taxon>Actinomycetota</taxon>
        <taxon>Actinomycetes</taxon>
        <taxon>Kitasatosporales</taxon>
        <taxon>Streptomycetaceae</taxon>
        <taxon>Streptomyces</taxon>
        <taxon>Streptomyces aurantiacus group</taxon>
    </lineage>
</organism>
<dbReference type="AlphaFoldDB" id="A0A117QWC0"/>
<evidence type="ECO:0000313" key="2">
    <source>
        <dbReference type="EMBL" id="KUN57584.1"/>
    </source>
</evidence>
<dbReference type="RefSeq" id="WP_059211464.1">
    <property type="nucleotide sequence ID" value="NZ_KQ948681.1"/>
</dbReference>
<name>A0A117QWC0_9ACTN</name>
<proteinExistence type="predicted"/>
<gene>
    <name evidence="2" type="ORF">AQJ46_46825</name>
</gene>
<protein>
    <recommendedName>
        <fullName evidence="1">Gene product 88 domain-containing protein</fullName>
    </recommendedName>
</protein>
<dbReference type="Pfam" id="PF17338">
    <property type="entry name" value="GP88"/>
    <property type="match status" value="1"/>
</dbReference>
<feature type="domain" description="Gene product 88" evidence="1">
    <location>
        <begin position="11"/>
        <end position="238"/>
    </location>
</feature>
<accession>A0A117QWC0</accession>
<evidence type="ECO:0000259" key="1">
    <source>
        <dbReference type="Pfam" id="PF17338"/>
    </source>
</evidence>
<evidence type="ECO:0000313" key="3">
    <source>
        <dbReference type="Proteomes" id="UP000053669"/>
    </source>
</evidence>
<dbReference type="Proteomes" id="UP000053669">
    <property type="component" value="Unassembled WGS sequence"/>
</dbReference>
<dbReference type="EMBL" id="LMWU01000070">
    <property type="protein sequence ID" value="KUN57584.1"/>
    <property type="molecule type" value="Genomic_DNA"/>
</dbReference>
<dbReference type="InterPro" id="IPR020290">
    <property type="entry name" value="Gp88"/>
</dbReference>
<reference evidence="2 3" key="1">
    <citation type="submission" date="2015-10" db="EMBL/GenBank/DDBJ databases">
        <title>Draft genome sequence of Streptomyces canus DSM 40017, type strain for the species Streptomyces canus.</title>
        <authorList>
            <person name="Ruckert C."/>
            <person name="Winkler A."/>
            <person name="Kalinowski J."/>
            <person name="Kampfer P."/>
            <person name="Glaeser S."/>
        </authorList>
    </citation>
    <scope>NUCLEOTIDE SEQUENCE [LARGE SCALE GENOMIC DNA]</scope>
    <source>
        <strain evidence="2 3">DSM 40017</strain>
    </source>
</reference>
<sequence>MTDTKSGPRKWLLTQNRQLRQEGIFNWPLPAFAGRLDDGRTYNTCPEAGACARLCYARTGTYRFRNVLEAHERNLKMILDTLDEWEQQMSEELKHKRYQGKWIRLHDSGDFFSDDYLAAWLRIMRSAPDGVRFYCYTKAVSRFRRLVEPGPPGNFLWCYSLGGTEDYMLDLESERHAEVFHNVEALEAAGYSDQTESDLLAVLGPERVGIPANPIKHLLKRQGLETFGSLQRKLDAEREARKQRAAKKAEACPVLTPAG</sequence>
<comment type="caution">
    <text evidence="2">The sequence shown here is derived from an EMBL/GenBank/DDBJ whole genome shotgun (WGS) entry which is preliminary data.</text>
</comment>
<dbReference type="STRING" id="58343.AQJ46_46825"/>